<proteinExistence type="predicted"/>
<feature type="domain" description="YdbS-like PH" evidence="2">
    <location>
        <begin position="90"/>
        <end position="144"/>
    </location>
</feature>
<reference evidence="3 4" key="1">
    <citation type="journal article" date="2016" name="Nat. Commun.">
        <title>Thousands of microbial genomes shed light on interconnected biogeochemical processes in an aquifer system.</title>
        <authorList>
            <person name="Anantharaman K."/>
            <person name="Brown C.T."/>
            <person name="Hug L.A."/>
            <person name="Sharon I."/>
            <person name="Castelle C.J."/>
            <person name="Probst A.J."/>
            <person name="Thomas B.C."/>
            <person name="Singh A."/>
            <person name="Wilkins M.J."/>
            <person name="Karaoz U."/>
            <person name="Brodie E.L."/>
            <person name="Williams K.H."/>
            <person name="Hubbard S.S."/>
            <person name="Banfield J.F."/>
        </authorList>
    </citation>
    <scope>NUCLEOTIDE SEQUENCE [LARGE SCALE GENOMIC DNA]</scope>
</reference>
<sequence>MENSIPNINQVSVSGGEQSYYPLGKITLFLLILKRSGTFFALLFLLFVSLFFLNYIPPAYFKDFVAVLFAYFFLISFVLLATYCLGYLEYFRYGIFIGERNLKIKRGLFSTEELGVPYRRIRDVKAKRSIIDQIFGVSNLIVVLSDFEEEDTSEESIIFLPSLSQKIAAEIQNSILRRSQVEQINLLGGQKFQ</sequence>
<gene>
    <name evidence="3" type="ORF">A2908_00255</name>
</gene>
<comment type="caution">
    <text evidence="3">The sequence shown here is derived from an EMBL/GenBank/DDBJ whole genome shotgun (WGS) entry which is preliminary data.</text>
</comment>
<keyword evidence="1" id="KW-0812">Transmembrane</keyword>
<protein>
    <recommendedName>
        <fullName evidence="2">YdbS-like PH domain-containing protein</fullName>
    </recommendedName>
</protein>
<name>A0A1G2IDG4_9BACT</name>
<dbReference type="EMBL" id="MHPA01000021">
    <property type="protein sequence ID" value="OGZ72799.1"/>
    <property type="molecule type" value="Genomic_DNA"/>
</dbReference>
<dbReference type="Proteomes" id="UP000176774">
    <property type="component" value="Unassembled WGS sequence"/>
</dbReference>
<evidence type="ECO:0000259" key="2">
    <source>
        <dbReference type="Pfam" id="PF03703"/>
    </source>
</evidence>
<dbReference type="PANTHER" id="PTHR34473:SF2">
    <property type="entry name" value="UPF0699 TRANSMEMBRANE PROTEIN YDBT"/>
    <property type="match status" value="1"/>
</dbReference>
<dbReference type="PANTHER" id="PTHR34473">
    <property type="entry name" value="UPF0699 TRANSMEMBRANE PROTEIN YDBS"/>
    <property type="match status" value="1"/>
</dbReference>
<evidence type="ECO:0000313" key="3">
    <source>
        <dbReference type="EMBL" id="OGZ72799.1"/>
    </source>
</evidence>
<feature type="transmembrane region" description="Helical" evidence="1">
    <location>
        <begin position="38"/>
        <end position="56"/>
    </location>
</feature>
<keyword evidence="1" id="KW-1133">Transmembrane helix</keyword>
<dbReference type="AlphaFoldDB" id="A0A1G2IDG4"/>
<feature type="transmembrane region" description="Helical" evidence="1">
    <location>
        <begin position="68"/>
        <end position="88"/>
    </location>
</feature>
<dbReference type="InterPro" id="IPR005182">
    <property type="entry name" value="YdbS-like_PH"/>
</dbReference>
<accession>A0A1G2IDG4</accession>
<organism evidence="3 4">
    <name type="scientific">Candidatus Staskawiczbacteria bacterium RIFCSPLOWO2_01_FULL_38_12b</name>
    <dbReference type="NCBI Taxonomy" id="1802214"/>
    <lineage>
        <taxon>Bacteria</taxon>
        <taxon>Candidatus Staskawicziibacteriota</taxon>
    </lineage>
</organism>
<dbReference type="Pfam" id="PF03703">
    <property type="entry name" value="bPH_2"/>
    <property type="match status" value="1"/>
</dbReference>
<evidence type="ECO:0000313" key="4">
    <source>
        <dbReference type="Proteomes" id="UP000176774"/>
    </source>
</evidence>
<evidence type="ECO:0000256" key="1">
    <source>
        <dbReference type="SAM" id="Phobius"/>
    </source>
</evidence>
<keyword evidence="1" id="KW-0472">Membrane</keyword>